<feature type="non-terminal residue" evidence="2">
    <location>
        <position position="1"/>
    </location>
</feature>
<evidence type="ECO:0000256" key="1">
    <source>
        <dbReference type="SAM" id="MobiDB-lite"/>
    </source>
</evidence>
<organism evidence="2 3">
    <name type="scientific">Streptomyces pyxinicus</name>
    <dbReference type="NCBI Taxonomy" id="2970331"/>
    <lineage>
        <taxon>Bacteria</taxon>
        <taxon>Bacillati</taxon>
        <taxon>Actinomycetota</taxon>
        <taxon>Actinomycetes</taxon>
        <taxon>Kitasatosporales</taxon>
        <taxon>Streptomycetaceae</taxon>
        <taxon>Streptomyces</taxon>
    </lineage>
</organism>
<gene>
    <name evidence="2" type="ORF">NX794_35755</name>
</gene>
<feature type="region of interest" description="Disordered" evidence="1">
    <location>
        <begin position="41"/>
        <end position="64"/>
    </location>
</feature>
<reference evidence="2 3" key="1">
    <citation type="submission" date="2022-08" db="EMBL/GenBank/DDBJ databases">
        <authorList>
            <person name="Somphong A."/>
            <person name="Phongsopitanun W."/>
        </authorList>
    </citation>
    <scope>NUCLEOTIDE SEQUENCE [LARGE SCALE GENOMIC DNA]</scope>
    <source>
        <strain evidence="2 3">LP11</strain>
    </source>
</reference>
<accession>A0ABT2BDB2</accession>
<sequence length="64" mass="6748">VQGWKDAGRDVLTSHTVGPVGLNPENLHHAFGVSDQEYGRFLDDTFGPSPEARAEAAEQQGGAG</sequence>
<evidence type="ECO:0000313" key="2">
    <source>
        <dbReference type="EMBL" id="MCS0606522.1"/>
    </source>
</evidence>
<dbReference type="EMBL" id="JANUGP010000068">
    <property type="protein sequence ID" value="MCS0606522.1"/>
    <property type="molecule type" value="Genomic_DNA"/>
</dbReference>
<evidence type="ECO:0000313" key="3">
    <source>
        <dbReference type="Proteomes" id="UP001205612"/>
    </source>
</evidence>
<keyword evidence="3" id="KW-1185">Reference proteome</keyword>
<protein>
    <submittedName>
        <fullName evidence="2">Uncharacterized protein</fullName>
    </submittedName>
</protein>
<name>A0ABT2BDB2_9ACTN</name>
<dbReference type="Proteomes" id="UP001205612">
    <property type="component" value="Unassembled WGS sequence"/>
</dbReference>
<proteinExistence type="predicted"/>
<comment type="caution">
    <text evidence="2">The sequence shown here is derived from an EMBL/GenBank/DDBJ whole genome shotgun (WGS) entry which is preliminary data.</text>
</comment>